<accession>A0A3D9ZQM4</accession>
<comment type="caution">
    <text evidence="3">The sequence shown here is derived from an EMBL/GenBank/DDBJ whole genome shotgun (WGS) entry which is preliminary data.</text>
</comment>
<dbReference type="InterPro" id="IPR029058">
    <property type="entry name" value="AB_hydrolase_fold"/>
</dbReference>
<dbReference type="InterPro" id="IPR050300">
    <property type="entry name" value="GDXG_lipolytic_enzyme"/>
</dbReference>
<evidence type="ECO:0000256" key="1">
    <source>
        <dbReference type="ARBA" id="ARBA00022801"/>
    </source>
</evidence>
<name>A0A3D9ZQM4_9ACTN</name>
<dbReference type="PANTHER" id="PTHR48081:SF13">
    <property type="entry name" value="ALPHA_BETA HYDROLASE"/>
    <property type="match status" value="1"/>
</dbReference>
<evidence type="ECO:0000259" key="2">
    <source>
        <dbReference type="Pfam" id="PF20434"/>
    </source>
</evidence>
<dbReference type="InterPro" id="IPR049492">
    <property type="entry name" value="BD-FAE-like_dom"/>
</dbReference>
<proteinExistence type="predicted"/>
<dbReference type="GO" id="GO:0016787">
    <property type="term" value="F:hydrolase activity"/>
    <property type="evidence" value="ECO:0007669"/>
    <property type="project" value="UniProtKB-KW"/>
</dbReference>
<evidence type="ECO:0000313" key="4">
    <source>
        <dbReference type="Proteomes" id="UP000256913"/>
    </source>
</evidence>
<gene>
    <name evidence="3" type="ORF">DFJ67_5600</name>
</gene>
<dbReference type="SUPFAM" id="SSF53474">
    <property type="entry name" value="alpha/beta-Hydrolases"/>
    <property type="match status" value="1"/>
</dbReference>
<dbReference type="Proteomes" id="UP000256913">
    <property type="component" value="Unassembled WGS sequence"/>
</dbReference>
<dbReference type="Pfam" id="PF20434">
    <property type="entry name" value="BD-FAE"/>
    <property type="match status" value="1"/>
</dbReference>
<feature type="domain" description="BD-FAE-like" evidence="2">
    <location>
        <begin position="62"/>
        <end position="243"/>
    </location>
</feature>
<sequence length="292" mass="30917">MNLKIMSLLPGFRYSSVAAPIPAGAERLAVDVAQQIPRRPAGVVRRRGPAYGAGLRSEVLMPAAEGRYPLVVYLPGGGFVRAPTAMARRERAFIAAAGYVVASVGYRTVREGATYTDGLADIRAAVDALTSRAAEYRIDADRIAVWGESAGGYLASMAGLTDSRLRAVVDQFGASDLSRVAEGFDAGMRAAAADPRHPIRRYGAVAANPIDLVATGAPAFLLMHGDDDRVIPPDQTLSLHHALKAAGADSTHYVITGAGHGRLARSSAQTRFWTSLPVMTTVAAFLDHHLRT</sequence>
<organism evidence="3 4">
    <name type="scientific">Asanoa ferruginea</name>
    <dbReference type="NCBI Taxonomy" id="53367"/>
    <lineage>
        <taxon>Bacteria</taxon>
        <taxon>Bacillati</taxon>
        <taxon>Actinomycetota</taxon>
        <taxon>Actinomycetes</taxon>
        <taxon>Micromonosporales</taxon>
        <taxon>Micromonosporaceae</taxon>
        <taxon>Asanoa</taxon>
    </lineage>
</organism>
<evidence type="ECO:0000313" key="3">
    <source>
        <dbReference type="EMBL" id="REF99561.1"/>
    </source>
</evidence>
<dbReference type="EMBL" id="QUMQ01000001">
    <property type="protein sequence ID" value="REF99561.1"/>
    <property type="molecule type" value="Genomic_DNA"/>
</dbReference>
<dbReference type="AlphaFoldDB" id="A0A3D9ZQM4"/>
<protein>
    <submittedName>
        <fullName evidence="3">Prolyl oligopeptidase family protein</fullName>
    </submittedName>
</protein>
<dbReference type="Gene3D" id="3.40.50.1820">
    <property type="entry name" value="alpha/beta hydrolase"/>
    <property type="match status" value="1"/>
</dbReference>
<keyword evidence="1" id="KW-0378">Hydrolase</keyword>
<reference evidence="3 4" key="1">
    <citation type="submission" date="2018-08" db="EMBL/GenBank/DDBJ databases">
        <title>Sequencing the genomes of 1000 actinobacteria strains.</title>
        <authorList>
            <person name="Klenk H.-P."/>
        </authorList>
    </citation>
    <scope>NUCLEOTIDE SEQUENCE [LARGE SCALE GENOMIC DNA]</scope>
    <source>
        <strain evidence="3 4">DSM 44099</strain>
    </source>
</reference>
<dbReference type="PANTHER" id="PTHR48081">
    <property type="entry name" value="AB HYDROLASE SUPERFAMILY PROTEIN C4A8.06C"/>
    <property type="match status" value="1"/>
</dbReference>
<keyword evidence="4" id="KW-1185">Reference proteome</keyword>